<feature type="region of interest" description="Disordered" evidence="1">
    <location>
        <begin position="509"/>
        <end position="541"/>
    </location>
</feature>
<evidence type="ECO:0000256" key="2">
    <source>
        <dbReference type="SAM" id="Phobius"/>
    </source>
</evidence>
<evidence type="ECO:0000313" key="3">
    <source>
        <dbReference type="EMBL" id="KAJ8481967.1"/>
    </source>
</evidence>
<organism evidence="3 4">
    <name type="scientific">Trametes cubensis</name>
    <dbReference type="NCBI Taxonomy" id="1111947"/>
    <lineage>
        <taxon>Eukaryota</taxon>
        <taxon>Fungi</taxon>
        <taxon>Dikarya</taxon>
        <taxon>Basidiomycota</taxon>
        <taxon>Agaricomycotina</taxon>
        <taxon>Agaricomycetes</taxon>
        <taxon>Polyporales</taxon>
        <taxon>Polyporaceae</taxon>
        <taxon>Trametes</taxon>
    </lineage>
</organism>
<reference evidence="3" key="1">
    <citation type="submission" date="2022-11" db="EMBL/GenBank/DDBJ databases">
        <title>Genome Sequence of Cubamyces cubensis.</title>
        <authorList>
            <person name="Buettner E."/>
        </authorList>
    </citation>
    <scope>NUCLEOTIDE SEQUENCE</scope>
    <source>
        <strain evidence="3">MPL-01</strain>
    </source>
</reference>
<feature type="transmembrane region" description="Helical" evidence="2">
    <location>
        <begin position="29"/>
        <end position="49"/>
    </location>
</feature>
<keyword evidence="2" id="KW-1133">Transmembrane helix</keyword>
<feature type="region of interest" description="Disordered" evidence="1">
    <location>
        <begin position="76"/>
        <end position="99"/>
    </location>
</feature>
<feature type="transmembrane region" description="Helical" evidence="2">
    <location>
        <begin position="108"/>
        <end position="131"/>
    </location>
</feature>
<proteinExistence type="predicted"/>
<gene>
    <name evidence="3" type="ORF">ONZ51_g5671</name>
</gene>
<evidence type="ECO:0000313" key="4">
    <source>
        <dbReference type="Proteomes" id="UP001215151"/>
    </source>
</evidence>
<dbReference type="AlphaFoldDB" id="A0AAD7TVV7"/>
<protein>
    <submittedName>
        <fullName evidence="3">Uncharacterized protein</fullName>
    </submittedName>
</protein>
<feature type="transmembrane region" description="Helical" evidence="2">
    <location>
        <begin position="176"/>
        <end position="205"/>
    </location>
</feature>
<sequence length="745" mass="81221">MSGHFPIPAPFLQDDENLNTREFLRHPDFRTVTGFLLGWVFWSSVCYTYRSRFFQSLGRICWDRVRRKNLQTKPGDIEARASADAEKRTPLRSETGPPAAQHLTNESALIFILNLCFAFASFALFCSTMAYDPGGVNTTCAFTIAWGNVTAQAARFTGLLILTLRLKAQYGWVVEFYCLCASLVLVFSFMLAFNATNTGVIILVHTLSLGICTTEQFLPTAILAFASFIILEVYITTRFLGWEGRRSGLWSVLSKSANIRVAQASSLLLLEALTIAPNVVNTGILVQYVPFSLGALVVLVVFNYRTDEKEPTANGNVLQVTAPSRPISILVSPRLPMTRTGTSGAVEDSPILIIDSPKKLPASNAEHVPPTTVPSSAPPRIGDKPVFADLQARRILPFQAQYAEHLERHIHTGPIPPRRPKQQRPHIQVVVNHIEPTQALKSAPSTIIGSDIIRLPSAAARSRRETRETKPWSPNSFVTSSEYTTSHTSSVVTPTTIRDSSLSMAPSTFNRSQYTRSRPALSGAFSRSSSKKKLRSPAETSLKMPWRGAPRASVASGRTFGVREELPPVAEGRMDVAGPSVDGQRGSYTSSKRLVISRPHSLRSTKPSSPLPSRLTMMHLPAVPATSRPSSSQHLTVPEQLVDPVISDTPAPVAAPLRHAVPMPVSPPSGSYERAPGSGRLHGPRSPPMSSSSPNLRSAWPMAEFAGSVTVQGTQTGHRRRRSDSCPELPPLDLGVQSLRSPGPP</sequence>
<feature type="compositionally biased region" description="Basic and acidic residues" evidence="1">
    <location>
        <begin position="76"/>
        <end position="91"/>
    </location>
</feature>
<keyword evidence="4" id="KW-1185">Reference proteome</keyword>
<keyword evidence="2" id="KW-0812">Transmembrane</keyword>
<comment type="caution">
    <text evidence="3">The sequence shown here is derived from an EMBL/GenBank/DDBJ whole genome shotgun (WGS) entry which is preliminary data.</text>
</comment>
<evidence type="ECO:0000256" key="1">
    <source>
        <dbReference type="SAM" id="MobiDB-lite"/>
    </source>
</evidence>
<feature type="transmembrane region" description="Helical" evidence="2">
    <location>
        <begin position="217"/>
        <end position="240"/>
    </location>
</feature>
<feature type="region of interest" description="Disordered" evidence="1">
    <location>
        <begin position="663"/>
        <end position="745"/>
    </location>
</feature>
<accession>A0AAD7TVV7</accession>
<feature type="region of interest" description="Disordered" evidence="1">
    <location>
        <begin position="459"/>
        <end position="481"/>
    </location>
</feature>
<name>A0AAD7TVV7_9APHY</name>
<keyword evidence="2" id="KW-0472">Membrane</keyword>
<feature type="transmembrane region" description="Helical" evidence="2">
    <location>
        <begin position="261"/>
        <end position="279"/>
    </location>
</feature>
<feature type="transmembrane region" description="Helical" evidence="2">
    <location>
        <begin position="143"/>
        <end position="164"/>
    </location>
</feature>
<dbReference type="Proteomes" id="UP001215151">
    <property type="component" value="Unassembled WGS sequence"/>
</dbReference>
<dbReference type="EMBL" id="JAPEVG010000125">
    <property type="protein sequence ID" value="KAJ8481967.1"/>
    <property type="molecule type" value="Genomic_DNA"/>
</dbReference>